<dbReference type="EMBL" id="CM037619">
    <property type="protein sequence ID" value="KAH8008032.1"/>
    <property type="molecule type" value="Genomic_DNA"/>
</dbReference>
<protein>
    <submittedName>
        <fullName evidence="1">Uncharacterized protein</fullName>
    </submittedName>
</protein>
<evidence type="ECO:0000313" key="1">
    <source>
        <dbReference type="EMBL" id="KAH8008032.1"/>
    </source>
</evidence>
<comment type="caution">
    <text evidence="1">The sequence shown here is derived from an EMBL/GenBank/DDBJ whole genome shotgun (WGS) entry which is preliminary data.</text>
</comment>
<sequence>MFCAKLFSGFFFARLDTSFKCPVLILQLSSLLVTLFAPFHAFLKMFKCFYFCTSSKTLERQSKKFPKCETVPTLTLKCTHPSERTQQHTACLQRCQKVSTLHIHG</sequence>
<organism evidence="1 2">
    <name type="scientific">Sphaerodactylus townsendi</name>
    <dbReference type="NCBI Taxonomy" id="933632"/>
    <lineage>
        <taxon>Eukaryota</taxon>
        <taxon>Metazoa</taxon>
        <taxon>Chordata</taxon>
        <taxon>Craniata</taxon>
        <taxon>Vertebrata</taxon>
        <taxon>Euteleostomi</taxon>
        <taxon>Lepidosauria</taxon>
        <taxon>Squamata</taxon>
        <taxon>Bifurcata</taxon>
        <taxon>Gekkota</taxon>
        <taxon>Sphaerodactylidae</taxon>
        <taxon>Sphaerodactylus</taxon>
    </lineage>
</organism>
<keyword evidence="2" id="KW-1185">Reference proteome</keyword>
<reference evidence="1" key="1">
    <citation type="submission" date="2021-08" db="EMBL/GenBank/DDBJ databases">
        <title>The first chromosome-level gecko genome reveals the dynamic sex chromosomes of Neotropical dwarf geckos (Sphaerodactylidae: Sphaerodactylus).</title>
        <authorList>
            <person name="Pinto B.J."/>
            <person name="Keating S.E."/>
            <person name="Gamble T."/>
        </authorList>
    </citation>
    <scope>NUCLEOTIDE SEQUENCE</scope>
    <source>
        <strain evidence="1">TG3544</strain>
    </source>
</reference>
<evidence type="ECO:0000313" key="2">
    <source>
        <dbReference type="Proteomes" id="UP000827872"/>
    </source>
</evidence>
<dbReference type="Proteomes" id="UP000827872">
    <property type="component" value="Linkage Group LG06"/>
</dbReference>
<name>A0ACB8FRP7_9SAUR</name>
<proteinExistence type="predicted"/>
<accession>A0ACB8FRP7</accession>
<gene>
    <name evidence="1" type="ORF">K3G42_027248</name>
</gene>